<evidence type="ECO:0000256" key="2">
    <source>
        <dbReference type="ARBA" id="ARBA00023225"/>
    </source>
</evidence>
<sequence>MLDGAGVLVLQMIAPPLALAVLIGIAAHVGQFGFLLTFAPLMLKLDKISPGKAIKKIFSLKNLIELLKNLIELLKSLLNRPLKNVARIARCKAPGAQRPRKRAVGDVSVKAYMSEANVMPKPHIK</sequence>
<dbReference type="KEGG" id="cjap:GWK36_06980"/>
<accession>A0A6G7VCY8</accession>
<dbReference type="GO" id="GO:0009306">
    <property type="term" value="P:protein secretion"/>
    <property type="evidence" value="ECO:0007669"/>
    <property type="project" value="InterPro"/>
</dbReference>
<dbReference type="PANTHER" id="PTHR30531:SF12">
    <property type="entry name" value="FLAGELLAR BIOSYNTHETIC PROTEIN FLHB"/>
    <property type="match status" value="1"/>
</dbReference>
<dbReference type="AlphaFoldDB" id="A0A6G7VCY8"/>
<evidence type="ECO:0000313" key="5">
    <source>
        <dbReference type="Proteomes" id="UP000502699"/>
    </source>
</evidence>
<keyword evidence="2" id="KW-1006">Bacterial flagellum protein export</keyword>
<proteinExistence type="predicted"/>
<keyword evidence="3" id="KW-0472">Membrane</keyword>
<protein>
    <recommendedName>
        <fullName evidence="1">Flagellar biosynthetic protein FlhB</fullName>
    </recommendedName>
</protein>
<keyword evidence="5" id="KW-1185">Reference proteome</keyword>
<dbReference type="GO" id="GO:0005886">
    <property type="term" value="C:plasma membrane"/>
    <property type="evidence" value="ECO:0007669"/>
    <property type="project" value="TreeGrafter"/>
</dbReference>
<dbReference type="RefSeq" id="WP_166270532.1">
    <property type="nucleotide sequence ID" value="NZ_CP048029.1"/>
</dbReference>
<keyword evidence="3" id="KW-0812">Transmembrane</keyword>
<evidence type="ECO:0000313" key="4">
    <source>
        <dbReference type="EMBL" id="QIK37770.1"/>
    </source>
</evidence>
<keyword evidence="2" id="KW-0813">Transport</keyword>
<evidence type="ECO:0000256" key="1">
    <source>
        <dbReference type="ARBA" id="ARBA00021622"/>
    </source>
</evidence>
<organism evidence="4 5">
    <name type="scientific">Caldichromatium japonicum</name>
    <dbReference type="NCBI Taxonomy" id="2699430"/>
    <lineage>
        <taxon>Bacteria</taxon>
        <taxon>Pseudomonadati</taxon>
        <taxon>Pseudomonadota</taxon>
        <taxon>Gammaproteobacteria</taxon>
        <taxon>Chromatiales</taxon>
        <taxon>Chromatiaceae</taxon>
        <taxon>Caldichromatium</taxon>
    </lineage>
</organism>
<reference evidence="5" key="1">
    <citation type="submission" date="2020-01" db="EMBL/GenBank/DDBJ databases">
        <title>Caldichromatium gen. nov., sp. nov., a thermophilic purple sulfur bacterium member of the family Chromatiaceae isolated from Nakabusa hot spring, Japan.</title>
        <authorList>
            <person name="Saini M.K."/>
            <person name="Hanada S."/>
            <person name="Tank M."/>
        </authorList>
    </citation>
    <scope>NUCLEOTIDE SEQUENCE [LARGE SCALE GENOMIC DNA]</scope>
    <source>
        <strain evidence="5">No.7</strain>
    </source>
</reference>
<keyword evidence="2" id="KW-0653">Protein transport</keyword>
<feature type="transmembrane region" description="Helical" evidence="3">
    <location>
        <begin position="17"/>
        <end position="43"/>
    </location>
</feature>
<dbReference type="EMBL" id="CP048029">
    <property type="protein sequence ID" value="QIK37770.1"/>
    <property type="molecule type" value="Genomic_DNA"/>
</dbReference>
<gene>
    <name evidence="4" type="ORF">GWK36_06980</name>
</gene>
<dbReference type="Proteomes" id="UP000502699">
    <property type="component" value="Chromosome"/>
</dbReference>
<keyword evidence="3" id="KW-1133">Transmembrane helix</keyword>
<dbReference type="Pfam" id="PF01312">
    <property type="entry name" value="Bac_export_2"/>
    <property type="match status" value="1"/>
</dbReference>
<dbReference type="PANTHER" id="PTHR30531">
    <property type="entry name" value="FLAGELLAR BIOSYNTHETIC PROTEIN FLHB"/>
    <property type="match status" value="1"/>
</dbReference>
<dbReference type="InterPro" id="IPR006135">
    <property type="entry name" value="T3SS_substrate_exporter"/>
</dbReference>
<name>A0A6G7VCY8_9GAMM</name>
<evidence type="ECO:0000256" key="3">
    <source>
        <dbReference type="SAM" id="Phobius"/>
    </source>
</evidence>